<reference evidence="6" key="1">
    <citation type="submission" date="2016-11" db="UniProtKB">
        <authorList>
            <consortium name="WormBaseParasite"/>
        </authorList>
    </citation>
    <scope>IDENTIFICATION</scope>
</reference>
<evidence type="ECO:0000256" key="3">
    <source>
        <dbReference type="SAM" id="SignalP"/>
    </source>
</evidence>
<keyword evidence="2" id="KW-0812">Transmembrane</keyword>
<feature type="compositionally biased region" description="Acidic residues" evidence="1">
    <location>
        <begin position="319"/>
        <end position="336"/>
    </location>
</feature>
<dbReference type="PANTHER" id="PTHR14684">
    <property type="entry name" value="THIOREDOXIN DOMAIN-CONTAINING PROTEIN 15"/>
    <property type="match status" value="1"/>
</dbReference>
<dbReference type="InterPro" id="IPR013766">
    <property type="entry name" value="Thioredoxin_domain"/>
</dbReference>
<accession>A0A1I7TQU8</accession>
<protein>
    <submittedName>
        <fullName evidence="6">Thioredoxin domain-containing protein</fullName>
    </submittedName>
</protein>
<proteinExistence type="predicted"/>
<keyword evidence="5" id="KW-1185">Reference proteome</keyword>
<dbReference type="Pfam" id="PF00085">
    <property type="entry name" value="Thioredoxin"/>
    <property type="match status" value="1"/>
</dbReference>
<feature type="domain" description="Thioredoxin" evidence="4">
    <location>
        <begin position="115"/>
        <end position="190"/>
    </location>
</feature>
<evidence type="ECO:0000256" key="2">
    <source>
        <dbReference type="SAM" id="Phobius"/>
    </source>
</evidence>
<keyword evidence="2" id="KW-1133">Transmembrane helix</keyword>
<feature type="transmembrane region" description="Helical" evidence="2">
    <location>
        <begin position="244"/>
        <end position="263"/>
    </location>
</feature>
<feature type="region of interest" description="Disordered" evidence="1">
    <location>
        <begin position="305"/>
        <end position="336"/>
    </location>
</feature>
<dbReference type="AlphaFoldDB" id="A0A1I7TQU8"/>
<name>A0A1I7TQU8_9PELO</name>
<keyword evidence="2" id="KW-0472">Membrane</keyword>
<dbReference type="Gene3D" id="3.40.30.10">
    <property type="entry name" value="Glutaredoxin"/>
    <property type="match status" value="1"/>
</dbReference>
<dbReference type="InterPro" id="IPR036249">
    <property type="entry name" value="Thioredoxin-like_sf"/>
</dbReference>
<dbReference type="InterPro" id="IPR042418">
    <property type="entry name" value="TXNDC15"/>
</dbReference>
<keyword evidence="3" id="KW-0732">Signal</keyword>
<feature type="signal peptide" evidence="3">
    <location>
        <begin position="1"/>
        <end position="18"/>
    </location>
</feature>
<dbReference type="eggNOG" id="KOG2640">
    <property type="taxonomic scope" value="Eukaryota"/>
</dbReference>
<evidence type="ECO:0000259" key="4">
    <source>
        <dbReference type="Pfam" id="PF00085"/>
    </source>
</evidence>
<dbReference type="SUPFAM" id="SSF52833">
    <property type="entry name" value="Thioredoxin-like"/>
    <property type="match status" value="1"/>
</dbReference>
<dbReference type="GO" id="GO:0060271">
    <property type="term" value="P:cilium assembly"/>
    <property type="evidence" value="ECO:0007669"/>
    <property type="project" value="TreeGrafter"/>
</dbReference>
<dbReference type="GO" id="GO:0005929">
    <property type="term" value="C:cilium"/>
    <property type="evidence" value="ECO:0007669"/>
    <property type="project" value="TreeGrafter"/>
</dbReference>
<dbReference type="PANTHER" id="PTHR14684:SF2">
    <property type="entry name" value="THIOREDOXIN DOMAIN-CONTAINING PROTEIN 15"/>
    <property type="match status" value="1"/>
</dbReference>
<evidence type="ECO:0000256" key="1">
    <source>
        <dbReference type="SAM" id="MobiDB-lite"/>
    </source>
</evidence>
<dbReference type="WBParaSite" id="Csp11.Scaffold629.g10857.t1">
    <property type="protein sequence ID" value="Csp11.Scaffold629.g10857.t1"/>
    <property type="gene ID" value="Csp11.Scaffold629.g10857"/>
</dbReference>
<evidence type="ECO:0000313" key="6">
    <source>
        <dbReference type="WBParaSite" id="Csp11.Scaffold629.g10857.t1"/>
    </source>
</evidence>
<dbReference type="Proteomes" id="UP000095282">
    <property type="component" value="Unplaced"/>
</dbReference>
<sequence>MILQLVFSLAILMTTIQTVMDLKAGKNRKLNEFPVNPEDIATDHCEIQEALSRANHFLYDTCPTEFDPICNDPIFNKYNEFEFRCRFPMRTNSVLTMNSTAFLELMKMRDPYARDWCMVVMFHSPTCPFSARLAPHFNKIAGKFENILPIAVDASDFTKTHRLNFRYGVSGTPTVLLWVNGIGVARMGNKKLDVENIKSLITSHTDLQEIKNSEEPKENKIPEKFIELGAELKELFIEGSDNQLMSFLWTLACVFVCIISFIYHVRERILLSAPVLRWFQSKCGGPLCEDIYFLFYVAAPRNRAPPPPPPLIEEALPPNDDEFPQLIIDDDDDEDD</sequence>
<evidence type="ECO:0000313" key="5">
    <source>
        <dbReference type="Proteomes" id="UP000095282"/>
    </source>
</evidence>
<organism evidence="5 6">
    <name type="scientific">Caenorhabditis tropicalis</name>
    <dbReference type="NCBI Taxonomy" id="1561998"/>
    <lineage>
        <taxon>Eukaryota</taxon>
        <taxon>Metazoa</taxon>
        <taxon>Ecdysozoa</taxon>
        <taxon>Nematoda</taxon>
        <taxon>Chromadorea</taxon>
        <taxon>Rhabditida</taxon>
        <taxon>Rhabditina</taxon>
        <taxon>Rhabditomorpha</taxon>
        <taxon>Rhabditoidea</taxon>
        <taxon>Rhabditidae</taxon>
        <taxon>Peloderinae</taxon>
        <taxon>Caenorhabditis</taxon>
    </lineage>
</organism>
<feature type="chain" id="PRO_5009307958" evidence="3">
    <location>
        <begin position="19"/>
        <end position="336"/>
    </location>
</feature>